<sequence>MKEEEGGGCRHLEPSRLELRFSLTHVLNTLHSIVAMLNLRRHSEKDPLPLLTTLLNTAFCFHIRRYQNNNIITPVRKTTYLGIRSRHSDVPATTRIRHNKKRINRVTEGMKISV</sequence>
<reference evidence="1 2" key="1">
    <citation type="journal article" date="2019" name="Sci. Rep.">
        <title>Orb-weaving spider Araneus ventricosus genome elucidates the spidroin gene catalogue.</title>
        <authorList>
            <person name="Kono N."/>
            <person name="Nakamura H."/>
            <person name="Ohtoshi R."/>
            <person name="Moran D.A.P."/>
            <person name="Shinohara A."/>
            <person name="Yoshida Y."/>
            <person name="Fujiwara M."/>
            <person name="Mori M."/>
            <person name="Tomita M."/>
            <person name="Arakawa K."/>
        </authorList>
    </citation>
    <scope>NUCLEOTIDE SEQUENCE [LARGE SCALE GENOMIC DNA]</scope>
</reference>
<dbReference type="EMBL" id="BGPR01042507">
    <property type="protein sequence ID" value="GBO18910.1"/>
    <property type="molecule type" value="Genomic_DNA"/>
</dbReference>
<name>A0A4Y2V508_ARAVE</name>
<dbReference type="Proteomes" id="UP000499080">
    <property type="component" value="Unassembled WGS sequence"/>
</dbReference>
<keyword evidence="2" id="KW-1185">Reference proteome</keyword>
<proteinExistence type="predicted"/>
<evidence type="ECO:0000313" key="1">
    <source>
        <dbReference type="EMBL" id="GBO18910.1"/>
    </source>
</evidence>
<protein>
    <submittedName>
        <fullName evidence="1">Uncharacterized protein</fullName>
    </submittedName>
</protein>
<accession>A0A4Y2V508</accession>
<evidence type="ECO:0000313" key="2">
    <source>
        <dbReference type="Proteomes" id="UP000499080"/>
    </source>
</evidence>
<gene>
    <name evidence="1" type="ORF">AVEN_231409_1</name>
</gene>
<organism evidence="1 2">
    <name type="scientific">Araneus ventricosus</name>
    <name type="common">Orbweaver spider</name>
    <name type="synonym">Epeira ventricosa</name>
    <dbReference type="NCBI Taxonomy" id="182803"/>
    <lineage>
        <taxon>Eukaryota</taxon>
        <taxon>Metazoa</taxon>
        <taxon>Ecdysozoa</taxon>
        <taxon>Arthropoda</taxon>
        <taxon>Chelicerata</taxon>
        <taxon>Arachnida</taxon>
        <taxon>Araneae</taxon>
        <taxon>Araneomorphae</taxon>
        <taxon>Entelegynae</taxon>
        <taxon>Araneoidea</taxon>
        <taxon>Araneidae</taxon>
        <taxon>Araneus</taxon>
    </lineage>
</organism>
<dbReference type="AlphaFoldDB" id="A0A4Y2V508"/>
<comment type="caution">
    <text evidence="1">The sequence shown here is derived from an EMBL/GenBank/DDBJ whole genome shotgun (WGS) entry which is preliminary data.</text>
</comment>